<keyword evidence="1 2" id="KW-0238">DNA-binding</keyword>
<name>A0AB33C5K1_LACGS</name>
<keyword evidence="2" id="KW-0233">DNA recombination</keyword>
<comment type="function">
    <text evidence="2">Plays an important role in DNA replication, recombination and repair. Binds to ssDNA and to an array of partner proteins to recruit them to their sites of action during DNA metabolism.</text>
</comment>
<dbReference type="GO" id="GO:0006310">
    <property type="term" value="P:DNA recombination"/>
    <property type="evidence" value="ECO:0007669"/>
    <property type="project" value="UniProtKB-UniRule"/>
</dbReference>
<dbReference type="PROSITE" id="PS50935">
    <property type="entry name" value="SSB"/>
    <property type="match status" value="1"/>
</dbReference>
<keyword evidence="2" id="KW-0234">DNA repair</keyword>
<feature type="region of interest" description="Disordered" evidence="4">
    <location>
        <begin position="107"/>
        <end position="148"/>
    </location>
</feature>
<dbReference type="HAMAP" id="MF_00984">
    <property type="entry name" value="SSB"/>
    <property type="match status" value="1"/>
</dbReference>
<dbReference type="SUPFAM" id="SSF50249">
    <property type="entry name" value="Nucleic acid-binding proteins"/>
    <property type="match status" value="1"/>
</dbReference>
<keyword evidence="2" id="KW-0227">DNA damage</keyword>
<feature type="compositionally biased region" description="Low complexity" evidence="4">
    <location>
        <begin position="107"/>
        <end position="124"/>
    </location>
</feature>
<accession>A0AB33C5K1</accession>
<dbReference type="EMBL" id="CP021427">
    <property type="protein sequence ID" value="ART99198.1"/>
    <property type="molecule type" value="Genomic_DNA"/>
</dbReference>
<dbReference type="Gene3D" id="2.40.50.140">
    <property type="entry name" value="Nucleic acid-binding proteins"/>
    <property type="match status" value="1"/>
</dbReference>
<dbReference type="GO" id="GO:0003697">
    <property type="term" value="F:single-stranded DNA binding"/>
    <property type="evidence" value="ECO:0007669"/>
    <property type="project" value="UniProtKB-UniRule"/>
</dbReference>
<dbReference type="PANTHER" id="PTHR10302">
    <property type="entry name" value="SINGLE-STRANDED DNA-BINDING PROTEIN"/>
    <property type="match status" value="1"/>
</dbReference>
<organism evidence="5 6">
    <name type="scientific">Lactobacillus gasseri</name>
    <dbReference type="NCBI Taxonomy" id="1596"/>
    <lineage>
        <taxon>Bacteria</taxon>
        <taxon>Bacillati</taxon>
        <taxon>Bacillota</taxon>
        <taxon>Bacilli</taxon>
        <taxon>Lactobacillales</taxon>
        <taxon>Lactobacillaceae</taxon>
        <taxon>Lactobacillus</taxon>
    </lineage>
</organism>
<evidence type="ECO:0000313" key="6">
    <source>
        <dbReference type="Proteomes" id="UP000195798"/>
    </source>
</evidence>
<dbReference type="PIRSF" id="PIRSF002070">
    <property type="entry name" value="SSB"/>
    <property type="match status" value="1"/>
</dbReference>
<comment type="subunit">
    <text evidence="2">Homotetramer.</text>
</comment>
<sequence>MLNLTILEGRLTRDPELRTTKSGTEVATFTLACDRPKRKDGEQQADFINVVVWQKSAEFLTNYFHKGDGIQVQGRIQTRSYDDKNGNKVFVTEVVAYNINFPLTSKAKSNTTNTASTNRNNTANQAPAVEDPFVDTNSVDISDDDLPF</sequence>
<keyword evidence="2" id="KW-0235">DNA replication</keyword>
<evidence type="ECO:0000256" key="1">
    <source>
        <dbReference type="ARBA" id="ARBA00023125"/>
    </source>
</evidence>
<dbReference type="InterPro" id="IPR012340">
    <property type="entry name" value="NA-bd_OB-fold"/>
</dbReference>
<dbReference type="PANTHER" id="PTHR10302:SF27">
    <property type="entry name" value="SINGLE-STRANDED DNA-BINDING PROTEIN"/>
    <property type="match status" value="1"/>
</dbReference>
<dbReference type="GO" id="GO:0006260">
    <property type="term" value="P:DNA replication"/>
    <property type="evidence" value="ECO:0007669"/>
    <property type="project" value="UniProtKB-UniRule"/>
</dbReference>
<dbReference type="GO" id="GO:0009295">
    <property type="term" value="C:nucleoid"/>
    <property type="evidence" value="ECO:0007669"/>
    <property type="project" value="TreeGrafter"/>
</dbReference>
<dbReference type="Pfam" id="PF00436">
    <property type="entry name" value="SSB"/>
    <property type="match status" value="1"/>
</dbReference>
<comment type="caution">
    <text evidence="2">Lacks conserved residue(s) required for the propagation of feature annotation.</text>
</comment>
<evidence type="ECO:0000256" key="4">
    <source>
        <dbReference type="SAM" id="MobiDB-lite"/>
    </source>
</evidence>
<reference evidence="5 6" key="1">
    <citation type="submission" date="2017-05" db="EMBL/GenBank/DDBJ databases">
        <authorList>
            <person name="Oh N.-S."/>
        </authorList>
    </citation>
    <scope>NUCLEOTIDE SEQUENCE [LARGE SCALE GENOMIC DNA]</scope>
    <source>
        <strain evidence="5 6">4M13</strain>
    </source>
</reference>
<feature type="short sequence motif" description="Important for interaction with partner proteins" evidence="2">
    <location>
        <begin position="143"/>
        <end position="148"/>
    </location>
</feature>
<dbReference type="NCBIfam" id="TIGR00621">
    <property type="entry name" value="ssb"/>
    <property type="match status" value="1"/>
</dbReference>
<gene>
    <name evidence="5" type="ORF">CCE30_10035</name>
</gene>
<dbReference type="RefSeq" id="WP_065169621.1">
    <property type="nucleotide sequence ID" value="NZ_CP021427.1"/>
</dbReference>
<dbReference type="AlphaFoldDB" id="A0AB33C5K1"/>
<protein>
    <recommendedName>
        <fullName evidence="2 3">Single-stranded DNA-binding protein</fullName>
        <shortName evidence="2">SSB</shortName>
    </recommendedName>
</protein>
<dbReference type="Proteomes" id="UP000195798">
    <property type="component" value="Chromosome"/>
</dbReference>
<evidence type="ECO:0000256" key="3">
    <source>
        <dbReference type="PIRNR" id="PIRNR002070"/>
    </source>
</evidence>
<evidence type="ECO:0000313" key="5">
    <source>
        <dbReference type="EMBL" id="ART99198.1"/>
    </source>
</evidence>
<dbReference type="CDD" id="cd04496">
    <property type="entry name" value="SSB_OBF"/>
    <property type="match status" value="1"/>
</dbReference>
<evidence type="ECO:0000256" key="2">
    <source>
        <dbReference type="HAMAP-Rule" id="MF_00984"/>
    </source>
</evidence>
<dbReference type="GO" id="GO:0006281">
    <property type="term" value="P:DNA repair"/>
    <property type="evidence" value="ECO:0007669"/>
    <property type="project" value="UniProtKB-UniRule"/>
</dbReference>
<proteinExistence type="inferred from homology"/>
<dbReference type="InterPro" id="IPR000424">
    <property type="entry name" value="Primosome_PriB/ssb"/>
</dbReference>
<dbReference type="InterPro" id="IPR011344">
    <property type="entry name" value="ssDNA-bd"/>
</dbReference>